<feature type="transmembrane region" description="Helical" evidence="8">
    <location>
        <begin position="40"/>
        <end position="57"/>
    </location>
</feature>
<evidence type="ECO:0000313" key="11">
    <source>
        <dbReference type="EMBL" id="HIV09431.1"/>
    </source>
</evidence>
<accession>A0A9D1T2W8</accession>
<keyword evidence="4 8" id="KW-0812">Transmembrane</keyword>
<dbReference type="AlphaFoldDB" id="A0A9D1T2W8"/>
<feature type="domain" description="Methanolan biosynthesis EpsI" evidence="10">
    <location>
        <begin position="380"/>
        <end position="529"/>
    </location>
</feature>
<organism evidence="11 12">
    <name type="scientific">Candidatus Spyradenecus faecavium</name>
    <dbReference type="NCBI Taxonomy" id="2840947"/>
    <lineage>
        <taxon>Bacteria</taxon>
        <taxon>Pseudomonadati</taxon>
        <taxon>Lentisphaerota</taxon>
        <taxon>Lentisphaeria</taxon>
        <taxon>Lentisphaerales</taxon>
        <taxon>Lentisphaeraceae</taxon>
        <taxon>Lentisphaeraceae incertae sedis</taxon>
        <taxon>Candidatus Spyradenecus</taxon>
    </lineage>
</organism>
<dbReference type="Proteomes" id="UP000886845">
    <property type="component" value="Unassembled WGS sequence"/>
</dbReference>
<evidence type="ECO:0000256" key="3">
    <source>
        <dbReference type="ARBA" id="ARBA00022670"/>
    </source>
</evidence>
<feature type="transmembrane region" description="Helical" evidence="8">
    <location>
        <begin position="93"/>
        <end position="111"/>
    </location>
</feature>
<protein>
    <submittedName>
        <fullName evidence="11">Exosortase/archaeosortase family protein</fullName>
    </submittedName>
</protein>
<dbReference type="GO" id="GO:0008233">
    <property type="term" value="F:peptidase activity"/>
    <property type="evidence" value="ECO:0007669"/>
    <property type="project" value="UniProtKB-KW"/>
</dbReference>
<dbReference type="InterPro" id="IPR019127">
    <property type="entry name" value="Exosortase"/>
</dbReference>
<dbReference type="InterPro" id="IPR014263">
    <property type="entry name" value="Methanolan_biosynth_EpsI"/>
</dbReference>
<keyword evidence="7 8" id="KW-0472">Membrane</keyword>
<evidence type="ECO:0000256" key="6">
    <source>
        <dbReference type="ARBA" id="ARBA00022989"/>
    </source>
</evidence>
<dbReference type="InterPro" id="IPR026392">
    <property type="entry name" value="Exo/Archaeosortase_dom"/>
</dbReference>
<evidence type="ECO:0000256" key="4">
    <source>
        <dbReference type="ARBA" id="ARBA00022692"/>
    </source>
</evidence>
<evidence type="ECO:0000256" key="2">
    <source>
        <dbReference type="ARBA" id="ARBA00022475"/>
    </source>
</evidence>
<keyword evidence="6 8" id="KW-1133">Transmembrane helix</keyword>
<evidence type="ECO:0000256" key="7">
    <source>
        <dbReference type="ARBA" id="ARBA00023136"/>
    </source>
</evidence>
<keyword evidence="5" id="KW-0378">Hydrolase</keyword>
<keyword evidence="9" id="KW-0732">Signal</keyword>
<proteinExistence type="predicted"/>
<feature type="transmembrane region" description="Helical" evidence="8">
    <location>
        <begin position="186"/>
        <end position="205"/>
    </location>
</feature>
<comment type="subcellular location">
    <subcellularLocation>
        <location evidence="1">Cell membrane</location>
        <topology evidence="1">Multi-pass membrane protein</topology>
    </subcellularLocation>
</comment>
<evidence type="ECO:0000259" key="10">
    <source>
        <dbReference type="Pfam" id="PF11984"/>
    </source>
</evidence>
<feature type="transmembrane region" description="Helical" evidence="8">
    <location>
        <begin position="212"/>
        <end position="232"/>
    </location>
</feature>
<dbReference type="Pfam" id="PF09721">
    <property type="entry name" value="Exosortase_EpsH"/>
    <property type="match status" value="1"/>
</dbReference>
<reference evidence="11" key="1">
    <citation type="submission" date="2020-10" db="EMBL/GenBank/DDBJ databases">
        <authorList>
            <person name="Gilroy R."/>
        </authorList>
    </citation>
    <scope>NUCLEOTIDE SEQUENCE</scope>
    <source>
        <strain evidence="11">35461</strain>
    </source>
</reference>
<keyword evidence="3" id="KW-0645">Protease</keyword>
<reference evidence="11" key="2">
    <citation type="journal article" date="2021" name="PeerJ">
        <title>Extensive microbial diversity within the chicken gut microbiome revealed by metagenomics and culture.</title>
        <authorList>
            <person name="Gilroy R."/>
            <person name="Ravi A."/>
            <person name="Getino M."/>
            <person name="Pursley I."/>
            <person name="Horton D.L."/>
            <person name="Alikhan N.F."/>
            <person name="Baker D."/>
            <person name="Gharbi K."/>
            <person name="Hall N."/>
            <person name="Watson M."/>
            <person name="Adriaenssens E.M."/>
            <person name="Foster-Nyarko E."/>
            <person name="Jarju S."/>
            <person name="Secka A."/>
            <person name="Antonio M."/>
            <person name="Oren A."/>
            <person name="Chaudhuri R.R."/>
            <person name="La Ragione R."/>
            <person name="Hildebrand F."/>
            <person name="Pallen M.J."/>
        </authorList>
    </citation>
    <scope>NUCLEOTIDE SEQUENCE</scope>
    <source>
        <strain evidence="11">35461</strain>
    </source>
</reference>
<dbReference type="EMBL" id="DVOR01000156">
    <property type="protein sequence ID" value="HIV09431.1"/>
    <property type="molecule type" value="Genomic_DNA"/>
</dbReference>
<feature type="signal peptide" evidence="9">
    <location>
        <begin position="1"/>
        <end position="26"/>
    </location>
</feature>
<feature type="transmembrane region" description="Helical" evidence="8">
    <location>
        <begin position="118"/>
        <end position="135"/>
    </location>
</feature>
<keyword evidence="2" id="KW-1003">Cell membrane</keyword>
<dbReference type="NCBIfam" id="TIGR04178">
    <property type="entry name" value="exo_archaeo"/>
    <property type="match status" value="1"/>
</dbReference>
<dbReference type="GO" id="GO:0005886">
    <property type="term" value="C:plasma membrane"/>
    <property type="evidence" value="ECO:0007669"/>
    <property type="project" value="UniProtKB-SubCell"/>
</dbReference>
<dbReference type="Pfam" id="PF11984">
    <property type="entry name" value="DUF3485"/>
    <property type="match status" value="1"/>
</dbReference>
<sequence length="538" mass="59410">MNRLLRHLPCALFLLCALAWVLPAASETVGSMNDASQHMEYVWLVPVLAAAVLWARRRAFVAALGAPEPLRALPLILLAAVFFFLGARGGQSRFVQTAAVLLLLAAPLACWGRGAFRVAWFPVVLLAFVMPVGFLDNFTVPLRRASVTVTAVILNGLGIDVQQQGTAILSAGATPFQLDVADPCSGIRSLVALFVGTAAYGAFMLRGVWRRWALFLSSLPIAFLGNILRLLLTAFTCKLWGQSAGMVLHDNALFIVAPIYALCVFWLTDLLRRGDRPEEALPTPPPEPSPRLRRVNAALLCALALALPAFRAWVDAQPEAVYESAAFIAPDFAPIEGYDLQYPWFCQGRDCPWWQAYDVEGKPPEACPLCGGTAFDRMSRAERDILPADTVTRKAIYTMPDGTDFTVAVVVAGHSRRSIHRPELCLPAQGYVLSERDVRTVLPSLPMALFSIHLKQETRTRGFAYLFLNADGVTVSNLRRVVGDTLERSLHNRIRRWAMVTIRCDALDFRTPEGEAALRRFMEDWFPTLWADKAAPHD</sequence>
<evidence type="ECO:0000256" key="1">
    <source>
        <dbReference type="ARBA" id="ARBA00004651"/>
    </source>
</evidence>
<evidence type="ECO:0000256" key="5">
    <source>
        <dbReference type="ARBA" id="ARBA00022801"/>
    </source>
</evidence>
<feature type="transmembrane region" description="Helical" evidence="8">
    <location>
        <begin position="69"/>
        <end position="87"/>
    </location>
</feature>
<name>A0A9D1T2W8_9BACT</name>
<evidence type="ECO:0000256" key="8">
    <source>
        <dbReference type="SAM" id="Phobius"/>
    </source>
</evidence>
<evidence type="ECO:0000256" key="9">
    <source>
        <dbReference type="SAM" id="SignalP"/>
    </source>
</evidence>
<feature type="transmembrane region" description="Helical" evidence="8">
    <location>
        <begin position="252"/>
        <end position="271"/>
    </location>
</feature>
<dbReference type="GO" id="GO:0006508">
    <property type="term" value="P:proteolysis"/>
    <property type="evidence" value="ECO:0007669"/>
    <property type="project" value="UniProtKB-KW"/>
</dbReference>
<comment type="caution">
    <text evidence="11">The sequence shown here is derived from an EMBL/GenBank/DDBJ whole genome shotgun (WGS) entry which is preliminary data.</text>
</comment>
<feature type="chain" id="PRO_5038447360" evidence="9">
    <location>
        <begin position="27"/>
        <end position="538"/>
    </location>
</feature>
<evidence type="ECO:0000313" key="12">
    <source>
        <dbReference type="Proteomes" id="UP000886845"/>
    </source>
</evidence>
<gene>
    <name evidence="11" type="ORF">IAC79_04885</name>
</gene>